<accession>A0A5M3N8S6</accession>
<dbReference type="InterPro" id="IPR023214">
    <property type="entry name" value="HAD_sf"/>
</dbReference>
<dbReference type="EMBL" id="JH711573">
    <property type="protein sequence ID" value="EIW87261.1"/>
    <property type="molecule type" value="Genomic_DNA"/>
</dbReference>
<keyword evidence="2" id="KW-1185">Reference proteome</keyword>
<dbReference type="SUPFAM" id="SSF56784">
    <property type="entry name" value="HAD-like"/>
    <property type="match status" value="1"/>
</dbReference>
<dbReference type="GeneID" id="19207033"/>
<evidence type="ECO:0000313" key="1">
    <source>
        <dbReference type="EMBL" id="EIW87261.1"/>
    </source>
</evidence>
<dbReference type="KEGG" id="cput:CONPUDRAFT_44972"/>
<dbReference type="Gene3D" id="3.40.50.1000">
    <property type="entry name" value="HAD superfamily/HAD-like"/>
    <property type="match status" value="1"/>
</dbReference>
<dbReference type="CDD" id="cd02603">
    <property type="entry name" value="HAD_sEH-N_like"/>
    <property type="match status" value="1"/>
</dbReference>
<name>A0A5M3N8S6_CONPW</name>
<gene>
    <name evidence="1" type="ORF">CONPUDRAFT_44972</name>
</gene>
<dbReference type="RefSeq" id="XP_007762482.1">
    <property type="nucleotide sequence ID" value="XM_007764292.1"/>
</dbReference>
<dbReference type="InterPro" id="IPR036412">
    <property type="entry name" value="HAD-like_sf"/>
</dbReference>
<dbReference type="OrthoDB" id="2012566at2759"/>
<dbReference type="GO" id="GO:0016791">
    <property type="term" value="F:phosphatase activity"/>
    <property type="evidence" value="ECO:0007669"/>
    <property type="project" value="UniProtKB-ARBA"/>
</dbReference>
<evidence type="ECO:0000313" key="2">
    <source>
        <dbReference type="Proteomes" id="UP000053558"/>
    </source>
</evidence>
<proteinExistence type="predicted"/>
<reference evidence="2" key="1">
    <citation type="journal article" date="2012" name="Science">
        <title>The Paleozoic origin of enzymatic lignin decomposition reconstructed from 31 fungal genomes.</title>
        <authorList>
            <person name="Floudas D."/>
            <person name="Binder M."/>
            <person name="Riley R."/>
            <person name="Barry K."/>
            <person name="Blanchette R.A."/>
            <person name="Henrissat B."/>
            <person name="Martinez A.T."/>
            <person name="Otillar R."/>
            <person name="Spatafora J.W."/>
            <person name="Yadav J.S."/>
            <person name="Aerts A."/>
            <person name="Benoit I."/>
            <person name="Boyd A."/>
            <person name="Carlson A."/>
            <person name="Copeland A."/>
            <person name="Coutinho P.M."/>
            <person name="de Vries R.P."/>
            <person name="Ferreira P."/>
            <person name="Findley K."/>
            <person name="Foster B."/>
            <person name="Gaskell J."/>
            <person name="Glotzer D."/>
            <person name="Gorecki P."/>
            <person name="Heitman J."/>
            <person name="Hesse C."/>
            <person name="Hori C."/>
            <person name="Igarashi K."/>
            <person name="Jurgens J.A."/>
            <person name="Kallen N."/>
            <person name="Kersten P."/>
            <person name="Kohler A."/>
            <person name="Kuees U."/>
            <person name="Kumar T.K.A."/>
            <person name="Kuo A."/>
            <person name="LaButti K."/>
            <person name="Larrondo L.F."/>
            <person name="Lindquist E."/>
            <person name="Ling A."/>
            <person name="Lombard V."/>
            <person name="Lucas S."/>
            <person name="Lundell T."/>
            <person name="Martin R."/>
            <person name="McLaughlin D.J."/>
            <person name="Morgenstern I."/>
            <person name="Morin E."/>
            <person name="Murat C."/>
            <person name="Nagy L.G."/>
            <person name="Nolan M."/>
            <person name="Ohm R.A."/>
            <person name="Patyshakuliyeva A."/>
            <person name="Rokas A."/>
            <person name="Ruiz-Duenas F.J."/>
            <person name="Sabat G."/>
            <person name="Salamov A."/>
            <person name="Samejima M."/>
            <person name="Schmutz J."/>
            <person name="Slot J.C."/>
            <person name="St John F."/>
            <person name="Stenlid J."/>
            <person name="Sun H."/>
            <person name="Sun S."/>
            <person name="Syed K."/>
            <person name="Tsang A."/>
            <person name="Wiebenga A."/>
            <person name="Young D."/>
            <person name="Pisabarro A."/>
            <person name="Eastwood D.C."/>
            <person name="Martin F."/>
            <person name="Cullen D."/>
            <person name="Grigoriev I.V."/>
            <person name="Hibbett D.S."/>
        </authorList>
    </citation>
    <scope>NUCLEOTIDE SEQUENCE [LARGE SCALE GENOMIC DNA]</scope>
    <source>
        <strain evidence="2">RWD-64-598 SS2</strain>
    </source>
</reference>
<dbReference type="Proteomes" id="UP000053558">
    <property type="component" value="Unassembled WGS sequence"/>
</dbReference>
<dbReference type="Pfam" id="PF00702">
    <property type="entry name" value="Hydrolase"/>
    <property type="match status" value="1"/>
</dbReference>
<dbReference type="InterPro" id="IPR023198">
    <property type="entry name" value="PGP-like_dom2"/>
</dbReference>
<dbReference type="NCBIfam" id="TIGR01509">
    <property type="entry name" value="HAD-SF-IA-v3"/>
    <property type="match status" value="1"/>
</dbReference>
<dbReference type="InterPro" id="IPR006439">
    <property type="entry name" value="HAD-SF_hydro_IA"/>
</dbReference>
<dbReference type="OMA" id="STEECHR"/>
<protein>
    <submittedName>
        <fullName evidence="1">HAD-like protein</fullName>
    </submittedName>
</protein>
<dbReference type="PANTHER" id="PTHR43611:SF3">
    <property type="entry name" value="FLAVIN MONONUCLEOTIDE HYDROLASE 1, CHLOROPLATIC"/>
    <property type="match status" value="1"/>
</dbReference>
<dbReference type="Gene3D" id="1.10.150.240">
    <property type="entry name" value="Putative phosphatase, domain 2"/>
    <property type="match status" value="1"/>
</dbReference>
<comment type="caution">
    <text evidence="1">The sequence shown here is derived from an EMBL/GenBank/DDBJ whole genome shotgun (WGS) entry which is preliminary data.</text>
</comment>
<organism evidence="1 2">
    <name type="scientific">Coniophora puteana (strain RWD-64-598)</name>
    <name type="common">Brown rot fungus</name>
    <dbReference type="NCBI Taxonomy" id="741705"/>
    <lineage>
        <taxon>Eukaryota</taxon>
        <taxon>Fungi</taxon>
        <taxon>Dikarya</taxon>
        <taxon>Basidiomycota</taxon>
        <taxon>Agaricomycotina</taxon>
        <taxon>Agaricomycetes</taxon>
        <taxon>Agaricomycetidae</taxon>
        <taxon>Boletales</taxon>
        <taxon>Coniophorineae</taxon>
        <taxon>Coniophoraceae</taxon>
        <taxon>Coniophora</taxon>
    </lineage>
</organism>
<dbReference type="AlphaFoldDB" id="A0A5M3N8S6"/>
<sequence>MSTSPRYTTLVCDIGDVLFTWTPPPTSKLSRKVLFTSAAWHDYECGRITDEDVFYETVSRETGLAKADVEGFYAEARPTLRINEELLAIIRDAKARRPEFRVLLMSNISRPDFEDLLTRFDDWAVFDGVFISAEVGLCKPETGFYEHVIAQSGIDPSRSVFLDDKAKNTGAAASLGFRGVVYDDMAHVAQTLRGLFRD</sequence>
<dbReference type="PANTHER" id="PTHR43611">
    <property type="entry name" value="ALPHA-D-GLUCOSE 1-PHOSPHATE PHOSPHATASE"/>
    <property type="match status" value="1"/>
</dbReference>